<dbReference type="Gene3D" id="1.20.1730.10">
    <property type="entry name" value="Sodium/glucose cotransporter"/>
    <property type="match status" value="1"/>
</dbReference>
<dbReference type="Pfam" id="PF00474">
    <property type="entry name" value="SSF"/>
    <property type="match status" value="1"/>
</dbReference>
<dbReference type="Proteomes" id="UP001055732">
    <property type="component" value="Chromosome"/>
</dbReference>
<dbReference type="GO" id="GO:0022857">
    <property type="term" value="F:transmembrane transporter activity"/>
    <property type="evidence" value="ECO:0007669"/>
    <property type="project" value="InterPro"/>
</dbReference>
<keyword evidence="4 8" id="KW-0812">Transmembrane</keyword>
<feature type="transmembrane region" description="Helical" evidence="8">
    <location>
        <begin position="355"/>
        <end position="376"/>
    </location>
</feature>
<feature type="transmembrane region" description="Helical" evidence="8">
    <location>
        <begin position="214"/>
        <end position="237"/>
    </location>
</feature>
<evidence type="ECO:0000313" key="10">
    <source>
        <dbReference type="Proteomes" id="UP001055732"/>
    </source>
</evidence>
<dbReference type="GO" id="GO:0005886">
    <property type="term" value="C:plasma membrane"/>
    <property type="evidence" value="ECO:0007669"/>
    <property type="project" value="TreeGrafter"/>
</dbReference>
<comment type="similarity">
    <text evidence="2 7">Belongs to the sodium:solute symporter (SSF) (TC 2.A.21) family.</text>
</comment>
<gene>
    <name evidence="9" type="ORF">NF865_06955</name>
</gene>
<comment type="subcellular location">
    <subcellularLocation>
        <location evidence="1">Membrane</location>
        <topology evidence="1">Multi-pass membrane protein</topology>
    </subcellularLocation>
</comment>
<feature type="transmembrane region" description="Helical" evidence="8">
    <location>
        <begin position="382"/>
        <end position="398"/>
    </location>
</feature>
<dbReference type="EMBL" id="CP099582">
    <property type="protein sequence ID" value="USS40075.1"/>
    <property type="molecule type" value="Genomic_DNA"/>
</dbReference>
<keyword evidence="10" id="KW-1185">Reference proteome</keyword>
<dbReference type="InterPro" id="IPR038377">
    <property type="entry name" value="Na/Glc_symporter_sf"/>
</dbReference>
<feature type="transmembrane region" description="Helical" evidence="8">
    <location>
        <begin position="303"/>
        <end position="325"/>
    </location>
</feature>
<feature type="transmembrane region" description="Helical" evidence="8">
    <location>
        <begin position="428"/>
        <end position="443"/>
    </location>
</feature>
<name>A0A9E7SN27_THEAG</name>
<keyword evidence="3" id="KW-0813">Transport</keyword>
<keyword evidence="6 8" id="KW-0472">Membrane</keyword>
<evidence type="ECO:0000256" key="2">
    <source>
        <dbReference type="ARBA" id="ARBA00006434"/>
    </source>
</evidence>
<dbReference type="CDD" id="cd10322">
    <property type="entry name" value="SLC5sbd"/>
    <property type="match status" value="1"/>
</dbReference>
<evidence type="ECO:0000313" key="9">
    <source>
        <dbReference type="EMBL" id="USS40075.1"/>
    </source>
</evidence>
<feature type="transmembrane region" description="Helical" evidence="8">
    <location>
        <begin position="148"/>
        <end position="167"/>
    </location>
</feature>
<evidence type="ECO:0000256" key="1">
    <source>
        <dbReference type="ARBA" id="ARBA00004141"/>
    </source>
</evidence>
<dbReference type="PANTHER" id="PTHR48086">
    <property type="entry name" value="SODIUM/PROLINE SYMPORTER-RELATED"/>
    <property type="match status" value="1"/>
</dbReference>
<dbReference type="InterPro" id="IPR001734">
    <property type="entry name" value="Na/solute_symporter"/>
</dbReference>
<feature type="transmembrane region" description="Helical" evidence="8">
    <location>
        <begin position="117"/>
        <end position="136"/>
    </location>
</feature>
<dbReference type="PROSITE" id="PS50283">
    <property type="entry name" value="NA_SOLUT_SYMP_3"/>
    <property type="match status" value="1"/>
</dbReference>
<dbReference type="InterPro" id="IPR050277">
    <property type="entry name" value="Sodium:Solute_Symporter"/>
</dbReference>
<dbReference type="AlphaFoldDB" id="A0A9E7SN27"/>
<dbReference type="RefSeq" id="WP_253304032.1">
    <property type="nucleotide sequence ID" value="NZ_CP099582.1"/>
</dbReference>
<accession>A0A9E7SN27</accession>
<dbReference type="KEGG" id="tagg:NF865_06955"/>
<reference evidence="9" key="1">
    <citation type="journal article" date="1998" name="Int. J. Syst. Bacteriol. 48 Pt">
        <title>Thermococcus guaymasensis sp. nov. and Thermococcus aggregans sp. nov., two novel thermophilic archaea isolated from the Guaymas Basin hydrothermal vent site.</title>
        <authorList>
            <person name="Canganella F."/>
            <person name="Jones W.J."/>
            <person name="Gambacorta A."/>
            <person name="Antranikian G."/>
        </authorList>
    </citation>
    <scope>NUCLEOTIDE SEQUENCE</scope>
    <source>
        <strain evidence="9">TY</strain>
    </source>
</reference>
<feature type="transmembrane region" description="Helical" evidence="8">
    <location>
        <begin position="405"/>
        <end position="422"/>
    </location>
</feature>
<reference evidence="9" key="2">
    <citation type="submission" date="2022-06" db="EMBL/GenBank/DDBJ databases">
        <authorList>
            <person name="Park Y.-J."/>
        </authorList>
    </citation>
    <scope>NUCLEOTIDE SEQUENCE</scope>
    <source>
        <strain evidence="9">TY</strain>
    </source>
</reference>
<keyword evidence="5 8" id="KW-1133">Transmembrane helix</keyword>
<evidence type="ECO:0000256" key="5">
    <source>
        <dbReference type="ARBA" id="ARBA00022989"/>
    </source>
</evidence>
<feature type="transmembrane region" description="Helical" evidence="8">
    <location>
        <begin position="6"/>
        <end position="23"/>
    </location>
</feature>
<feature type="transmembrane region" description="Helical" evidence="8">
    <location>
        <begin position="174"/>
        <end position="194"/>
    </location>
</feature>
<feature type="transmembrane region" description="Helical" evidence="8">
    <location>
        <begin position="258"/>
        <end position="283"/>
    </location>
</feature>
<evidence type="ECO:0000256" key="7">
    <source>
        <dbReference type="RuleBase" id="RU362091"/>
    </source>
</evidence>
<evidence type="ECO:0000256" key="6">
    <source>
        <dbReference type="ARBA" id="ARBA00023136"/>
    </source>
</evidence>
<proteinExistence type="inferred from homology"/>
<organism evidence="9 10">
    <name type="scientific">Thermococcus aggregans</name>
    <dbReference type="NCBI Taxonomy" id="110163"/>
    <lineage>
        <taxon>Archaea</taxon>
        <taxon>Methanobacteriati</taxon>
        <taxon>Methanobacteriota</taxon>
        <taxon>Thermococci</taxon>
        <taxon>Thermococcales</taxon>
        <taxon>Thermococcaceae</taxon>
        <taxon>Thermococcus</taxon>
    </lineage>
</organism>
<sequence length="444" mass="46731">MRVTHIAIILVYLFFVGIATKIAQNRTKKGSDFLIAGGGMGLGVYTALTVGQWIGGITVIGGSQRAYLKGISAGWFGITIAIGIIFAGLIARKIRKHDVITIPGLIGKVFGEDAVKIVNYVLLLSFVIALSLQVVGGGTVLSVLFPEIPPSVMMLITAGIFTVYIYVGGVWAAGIANIIHIVAMYFGLIMGVILELKNVGGFTHLQASLPPYYFSLTGVGKLVILSWFITSATAVIGNQPQLQAIKSAKNDETAFKGCLIAALIVAPAGILAAILGMTARVLAPNMPSLEALPQLIVSTLHPVIGGLLIAGLWAAILSTAAPVLIGTSTLFTKVFYDVDSTSDEKLLLAKARKSVIAVAIISTLLALTINDILNGIVFANNFRIPIALGIIVGLYSSRKRTPKPVIVSTIIAIIIAAACTIASFDSQAPVLILLSSLLVYWILK</sequence>
<evidence type="ECO:0000256" key="4">
    <source>
        <dbReference type="ARBA" id="ARBA00022692"/>
    </source>
</evidence>
<protein>
    <submittedName>
        <fullName evidence="9">Sodium:solute symporter family protein</fullName>
    </submittedName>
</protein>
<evidence type="ECO:0000256" key="8">
    <source>
        <dbReference type="SAM" id="Phobius"/>
    </source>
</evidence>
<feature type="transmembrane region" description="Helical" evidence="8">
    <location>
        <begin position="35"/>
        <end position="54"/>
    </location>
</feature>
<dbReference type="PANTHER" id="PTHR48086:SF7">
    <property type="entry name" value="SODIUM-SOLUTE SYMPORTER-RELATED"/>
    <property type="match status" value="1"/>
</dbReference>
<feature type="transmembrane region" description="Helical" evidence="8">
    <location>
        <begin position="66"/>
        <end position="91"/>
    </location>
</feature>
<evidence type="ECO:0000256" key="3">
    <source>
        <dbReference type="ARBA" id="ARBA00022448"/>
    </source>
</evidence>